<evidence type="ECO:0000313" key="4">
    <source>
        <dbReference type="Proteomes" id="UP000178930"/>
    </source>
</evidence>
<evidence type="ECO:0000259" key="2">
    <source>
        <dbReference type="Pfam" id="PF13439"/>
    </source>
</evidence>
<dbReference type="EMBL" id="MHIB01000009">
    <property type="protein sequence ID" value="OGY44918.1"/>
    <property type="molecule type" value="Genomic_DNA"/>
</dbReference>
<protein>
    <recommendedName>
        <fullName evidence="5">Glycosyl transferase family 1 domain-containing protein</fullName>
    </recommendedName>
</protein>
<dbReference type="Pfam" id="PF13439">
    <property type="entry name" value="Glyco_transf_4"/>
    <property type="match status" value="1"/>
</dbReference>
<sequence length="406" mass="46227">MISIDRGLLGKGQLGDVIERHIKYGQYVDQLDIIVFSNKNYDNYDLSNDVKSFPTKSKSKLWYCRDAVRIGKELFSKTTYDLIITQDPFLTGLAGYFLKKKFKARLLIHFHGDFWSNWRWLVEHPLNFIYWIISKLVVVKNADAIRVMSQGQKEKLIKAKISEKKIRVISTQINLNIFDKKDFFPEDKVKIVLHVGRPDPTKDYRTLMKAFRLTKKKFKDVAFIQCGGLDALAGLVGTNSQKLHRWLLKLVHKSSQNPNKGEKLKSVLNHYKDVDLGIIDKKLNLESYDKVTQDVLVTAYNLANVVILSSKSESFGKVLVEANACSKPVVSTATTGAKEIVQDGYNGFLVPIGDAKALAEKVLELLNNPELAKQMGENGRKLVQEKFSDNTEKIINLWQAICENKI</sequence>
<dbReference type="InterPro" id="IPR001296">
    <property type="entry name" value="Glyco_trans_1"/>
</dbReference>
<feature type="domain" description="Glycosyltransferase subfamily 4-like N-terminal" evidence="2">
    <location>
        <begin position="49"/>
        <end position="175"/>
    </location>
</feature>
<dbReference type="AlphaFoldDB" id="A0A1G1XXZ2"/>
<accession>A0A1G1XXZ2</accession>
<proteinExistence type="predicted"/>
<evidence type="ECO:0008006" key="5">
    <source>
        <dbReference type="Google" id="ProtNLM"/>
    </source>
</evidence>
<dbReference type="PANTHER" id="PTHR45947">
    <property type="entry name" value="SULFOQUINOVOSYL TRANSFERASE SQD2"/>
    <property type="match status" value="1"/>
</dbReference>
<dbReference type="InterPro" id="IPR050194">
    <property type="entry name" value="Glycosyltransferase_grp1"/>
</dbReference>
<dbReference type="Pfam" id="PF00534">
    <property type="entry name" value="Glycos_transf_1"/>
    <property type="match status" value="1"/>
</dbReference>
<organism evidence="3 4">
    <name type="scientific">Candidatus Buchananbacteria bacterium RIFCSPHIGHO2_01_FULL_39_14</name>
    <dbReference type="NCBI Taxonomy" id="1797532"/>
    <lineage>
        <taxon>Bacteria</taxon>
        <taxon>Candidatus Buchananiibacteriota</taxon>
    </lineage>
</organism>
<evidence type="ECO:0000259" key="1">
    <source>
        <dbReference type="Pfam" id="PF00534"/>
    </source>
</evidence>
<dbReference type="Gene3D" id="3.40.50.2000">
    <property type="entry name" value="Glycogen Phosphorylase B"/>
    <property type="match status" value="4"/>
</dbReference>
<dbReference type="STRING" id="1797532.A2729_04010"/>
<name>A0A1G1XXZ2_9BACT</name>
<dbReference type="SUPFAM" id="SSF53756">
    <property type="entry name" value="UDP-Glycosyltransferase/glycogen phosphorylase"/>
    <property type="match status" value="1"/>
</dbReference>
<dbReference type="GO" id="GO:0016757">
    <property type="term" value="F:glycosyltransferase activity"/>
    <property type="evidence" value="ECO:0007669"/>
    <property type="project" value="InterPro"/>
</dbReference>
<dbReference type="Proteomes" id="UP000178930">
    <property type="component" value="Unassembled WGS sequence"/>
</dbReference>
<dbReference type="InterPro" id="IPR028098">
    <property type="entry name" value="Glyco_trans_4-like_N"/>
</dbReference>
<reference evidence="3 4" key="1">
    <citation type="journal article" date="2016" name="Nat. Commun.">
        <title>Thousands of microbial genomes shed light on interconnected biogeochemical processes in an aquifer system.</title>
        <authorList>
            <person name="Anantharaman K."/>
            <person name="Brown C.T."/>
            <person name="Hug L.A."/>
            <person name="Sharon I."/>
            <person name="Castelle C.J."/>
            <person name="Probst A.J."/>
            <person name="Thomas B.C."/>
            <person name="Singh A."/>
            <person name="Wilkins M.J."/>
            <person name="Karaoz U."/>
            <person name="Brodie E.L."/>
            <person name="Williams K.H."/>
            <person name="Hubbard S.S."/>
            <person name="Banfield J.F."/>
        </authorList>
    </citation>
    <scope>NUCLEOTIDE SEQUENCE [LARGE SCALE GENOMIC DNA]</scope>
</reference>
<dbReference type="CDD" id="cd03801">
    <property type="entry name" value="GT4_PimA-like"/>
    <property type="match status" value="1"/>
</dbReference>
<comment type="caution">
    <text evidence="3">The sequence shown here is derived from an EMBL/GenBank/DDBJ whole genome shotgun (WGS) entry which is preliminary data.</text>
</comment>
<gene>
    <name evidence="3" type="ORF">A2729_04010</name>
</gene>
<feature type="domain" description="Glycosyl transferase family 1" evidence="1">
    <location>
        <begin position="291"/>
        <end position="381"/>
    </location>
</feature>
<evidence type="ECO:0000313" key="3">
    <source>
        <dbReference type="EMBL" id="OGY44918.1"/>
    </source>
</evidence>
<dbReference type="PANTHER" id="PTHR45947:SF3">
    <property type="entry name" value="SULFOQUINOVOSYL TRANSFERASE SQD2"/>
    <property type="match status" value="1"/>
</dbReference>